<keyword evidence="5" id="KW-1185">Reference proteome</keyword>
<evidence type="ECO:0000256" key="3">
    <source>
        <dbReference type="HAMAP-Rule" id="MF_01384"/>
    </source>
</evidence>
<dbReference type="AlphaFoldDB" id="A0A1M4TZG4"/>
<sequence>MTIAALATHAQLDLGFARRGERTVMDRRLFAWPFVLTRSFALDAVPAHMLSVIVQTSSGAVHGEDRLKQRIRVAPGAAAHITTQGATSVHRAHPGFTSREAITLEVAPDGQLEYLPEPRILFPDSALDQTVEIEVARSGAAIIADAFTVHDPLGEARSFRRLTSSTILRRAGEAALIDRLDIMALPRRRGSRYAAFGTVLMVMPEGIGRCEELALTLTERLGSLGDLYGAASPLPMRAGVGVRLAAPDLRSVRAGITASWIAYRLALHGVAPADRRFAAT</sequence>
<dbReference type="Proteomes" id="UP000184485">
    <property type="component" value="Unassembled WGS sequence"/>
</dbReference>
<evidence type="ECO:0000256" key="1">
    <source>
        <dbReference type="ARBA" id="ARBA00007177"/>
    </source>
</evidence>
<dbReference type="OrthoDB" id="9807968at2"/>
<comment type="subunit">
    <text evidence="3">UreD, UreF and UreG form a complex that acts as a GTP-hydrolysis-dependent molecular chaperone, activating the urease apoprotein by helping to assemble the nickel containing metallocenter of UreC. The UreE protein probably delivers the nickel.</text>
</comment>
<protein>
    <recommendedName>
        <fullName evidence="3">Urease accessory protein UreD</fullName>
    </recommendedName>
</protein>
<evidence type="ECO:0000313" key="4">
    <source>
        <dbReference type="EMBL" id="SHE49839.1"/>
    </source>
</evidence>
<dbReference type="PANTHER" id="PTHR33643">
    <property type="entry name" value="UREASE ACCESSORY PROTEIN D"/>
    <property type="match status" value="1"/>
</dbReference>
<dbReference type="GO" id="GO:0016151">
    <property type="term" value="F:nickel cation binding"/>
    <property type="evidence" value="ECO:0007669"/>
    <property type="project" value="UniProtKB-UniRule"/>
</dbReference>
<organism evidence="4 5">
    <name type="scientific">Kaistia soli DSM 19436</name>
    <dbReference type="NCBI Taxonomy" id="1122133"/>
    <lineage>
        <taxon>Bacteria</taxon>
        <taxon>Pseudomonadati</taxon>
        <taxon>Pseudomonadota</taxon>
        <taxon>Alphaproteobacteria</taxon>
        <taxon>Hyphomicrobiales</taxon>
        <taxon>Kaistiaceae</taxon>
        <taxon>Kaistia</taxon>
    </lineage>
</organism>
<comment type="subcellular location">
    <subcellularLocation>
        <location evidence="3">Cytoplasm</location>
    </subcellularLocation>
</comment>
<dbReference type="EMBL" id="FQUP01000001">
    <property type="protein sequence ID" value="SHE49839.1"/>
    <property type="molecule type" value="Genomic_DNA"/>
</dbReference>
<keyword evidence="3" id="KW-0963">Cytoplasm</keyword>
<proteinExistence type="inferred from homology"/>
<dbReference type="HAMAP" id="MF_01384">
    <property type="entry name" value="UreD"/>
    <property type="match status" value="1"/>
</dbReference>
<comment type="similarity">
    <text evidence="1 3">Belongs to the UreD family.</text>
</comment>
<comment type="function">
    <text evidence="3">Required for maturation of urease via the functional incorporation of the urease nickel metallocenter.</text>
</comment>
<dbReference type="STRING" id="1122133.SAMN02745157_0305"/>
<dbReference type="RefSeq" id="WP_073050840.1">
    <property type="nucleotide sequence ID" value="NZ_FQUP01000001.1"/>
</dbReference>
<gene>
    <name evidence="3" type="primary">ureD</name>
    <name evidence="4" type="ORF">SAMN02745157_0305</name>
</gene>
<evidence type="ECO:0000313" key="5">
    <source>
        <dbReference type="Proteomes" id="UP000184485"/>
    </source>
</evidence>
<dbReference type="GO" id="GO:0005737">
    <property type="term" value="C:cytoplasm"/>
    <property type="evidence" value="ECO:0007669"/>
    <property type="project" value="UniProtKB-SubCell"/>
</dbReference>
<evidence type="ECO:0000256" key="2">
    <source>
        <dbReference type="ARBA" id="ARBA00023186"/>
    </source>
</evidence>
<dbReference type="PANTHER" id="PTHR33643:SF1">
    <property type="entry name" value="UREASE ACCESSORY PROTEIN D"/>
    <property type="match status" value="1"/>
</dbReference>
<accession>A0A1M4TZG4</accession>
<keyword evidence="3" id="KW-0996">Nickel insertion</keyword>
<name>A0A1M4TZG4_9HYPH</name>
<dbReference type="Pfam" id="PF01774">
    <property type="entry name" value="UreD"/>
    <property type="match status" value="1"/>
</dbReference>
<reference evidence="4 5" key="1">
    <citation type="submission" date="2016-11" db="EMBL/GenBank/DDBJ databases">
        <authorList>
            <person name="Jaros S."/>
            <person name="Januszkiewicz K."/>
            <person name="Wedrychowicz H."/>
        </authorList>
    </citation>
    <scope>NUCLEOTIDE SEQUENCE [LARGE SCALE GENOMIC DNA]</scope>
    <source>
        <strain evidence="4 5">DSM 19436</strain>
    </source>
</reference>
<dbReference type="InterPro" id="IPR002669">
    <property type="entry name" value="UreD"/>
</dbReference>
<keyword evidence="2 3" id="KW-0143">Chaperone</keyword>